<keyword evidence="5 7" id="KW-0496">Mitochondrion</keyword>
<gene>
    <name evidence="8" type="ORF">K443DRAFT_1114</name>
</gene>
<protein>
    <recommendedName>
        <fullName evidence="7">Protein arginine methyltransferase NDUFAF7</fullName>
        <ecNumber evidence="7">2.1.1.320</ecNumber>
    </recommendedName>
</protein>
<evidence type="ECO:0000313" key="9">
    <source>
        <dbReference type="Proteomes" id="UP000054477"/>
    </source>
</evidence>
<dbReference type="GO" id="GO:0005739">
    <property type="term" value="C:mitochondrion"/>
    <property type="evidence" value="ECO:0007669"/>
    <property type="project" value="UniProtKB-SubCell"/>
</dbReference>
<dbReference type="PANTHER" id="PTHR12049">
    <property type="entry name" value="PROTEIN ARGININE METHYLTRANSFERASE NDUFAF7, MITOCHONDRIAL"/>
    <property type="match status" value="1"/>
</dbReference>
<dbReference type="OrthoDB" id="17415at2759"/>
<dbReference type="EC" id="2.1.1.320" evidence="7"/>
<organism evidence="8 9">
    <name type="scientific">Laccaria amethystina LaAM-08-1</name>
    <dbReference type="NCBI Taxonomy" id="1095629"/>
    <lineage>
        <taxon>Eukaryota</taxon>
        <taxon>Fungi</taxon>
        <taxon>Dikarya</taxon>
        <taxon>Basidiomycota</taxon>
        <taxon>Agaricomycotina</taxon>
        <taxon>Agaricomycetes</taxon>
        <taxon>Agaricomycetidae</taxon>
        <taxon>Agaricales</taxon>
        <taxon>Agaricineae</taxon>
        <taxon>Hydnangiaceae</taxon>
        <taxon>Laccaria</taxon>
    </lineage>
</organism>
<evidence type="ECO:0000256" key="2">
    <source>
        <dbReference type="ARBA" id="ARBA00005891"/>
    </source>
</evidence>
<evidence type="ECO:0000313" key="8">
    <source>
        <dbReference type="EMBL" id="KIK08923.1"/>
    </source>
</evidence>
<dbReference type="GO" id="GO:0035243">
    <property type="term" value="F:protein-arginine omega-N symmetric methyltransferase activity"/>
    <property type="evidence" value="ECO:0007669"/>
    <property type="project" value="UniProtKB-EC"/>
</dbReference>
<evidence type="ECO:0000256" key="5">
    <source>
        <dbReference type="ARBA" id="ARBA00023128"/>
    </source>
</evidence>
<dbReference type="HOGENOM" id="CLU_028484_1_0_1"/>
<keyword evidence="9" id="KW-1185">Reference proteome</keyword>
<accession>A0A0C9YLL2</accession>
<dbReference type="InterPro" id="IPR038375">
    <property type="entry name" value="NDUFAF7_sf"/>
</dbReference>
<dbReference type="InterPro" id="IPR029063">
    <property type="entry name" value="SAM-dependent_MTases_sf"/>
</dbReference>
<dbReference type="STRING" id="1095629.A0A0C9YLL2"/>
<reference evidence="8 9" key="1">
    <citation type="submission" date="2014-04" db="EMBL/GenBank/DDBJ databases">
        <authorList>
            <consortium name="DOE Joint Genome Institute"/>
            <person name="Kuo A."/>
            <person name="Kohler A."/>
            <person name="Nagy L.G."/>
            <person name="Floudas D."/>
            <person name="Copeland A."/>
            <person name="Barry K.W."/>
            <person name="Cichocki N."/>
            <person name="Veneault-Fourrey C."/>
            <person name="LaButti K."/>
            <person name="Lindquist E.A."/>
            <person name="Lipzen A."/>
            <person name="Lundell T."/>
            <person name="Morin E."/>
            <person name="Murat C."/>
            <person name="Sun H."/>
            <person name="Tunlid A."/>
            <person name="Henrissat B."/>
            <person name="Grigoriev I.V."/>
            <person name="Hibbett D.S."/>
            <person name="Martin F."/>
            <person name="Nordberg H.P."/>
            <person name="Cantor M.N."/>
            <person name="Hua S.X."/>
        </authorList>
    </citation>
    <scope>NUCLEOTIDE SEQUENCE [LARGE SCALE GENOMIC DNA]</scope>
    <source>
        <strain evidence="8 9">LaAM-08-1</strain>
    </source>
</reference>
<reference evidence="9" key="2">
    <citation type="submission" date="2015-01" db="EMBL/GenBank/DDBJ databases">
        <title>Evolutionary Origins and Diversification of the Mycorrhizal Mutualists.</title>
        <authorList>
            <consortium name="DOE Joint Genome Institute"/>
            <consortium name="Mycorrhizal Genomics Consortium"/>
            <person name="Kohler A."/>
            <person name="Kuo A."/>
            <person name="Nagy L.G."/>
            <person name="Floudas D."/>
            <person name="Copeland A."/>
            <person name="Barry K.W."/>
            <person name="Cichocki N."/>
            <person name="Veneault-Fourrey C."/>
            <person name="LaButti K."/>
            <person name="Lindquist E.A."/>
            <person name="Lipzen A."/>
            <person name="Lundell T."/>
            <person name="Morin E."/>
            <person name="Murat C."/>
            <person name="Riley R."/>
            <person name="Ohm R."/>
            <person name="Sun H."/>
            <person name="Tunlid A."/>
            <person name="Henrissat B."/>
            <person name="Grigoriev I.V."/>
            <person name="Hibbett D.S."/>
            <person name="Martin F."/>
        </authorList>
    </citation>
    <scope>NUCLEOTIDE SEQUENCE [LARGE SCALE GENOMIC DNA]</scope>
    <source>
        <strain evidence="9">LaAM-08-1</strain>
    </source>
</reference>
<dbReference type="SUPFAM" id="SSF53335">
    <property type="entry name" value="S-adenosyl-L-methionine-dependent methyltransferases"/>
    <property type="match status" value="1"/>
</dbReference>
<dbReference type="Pfam" id="PF02636">
    <property type="entry name" value="Methyltransf_28"/>
    <property type="match status" value="1"/>
</dbReference>
<evidence type="ECO:0000256" key="3">
    <source>
        <dbReference type="ARBA" id="ARBA00022603"/>
    </source>
</evidence>
<comment type="subcellular location">
    <subcellularLocation>
        <location evidence="1 7">Mitochondrion</location>
    </subcellularLocation>
</comment>
<dbReference type="AlphaFoldDB" id="A0A0C9YLL2"/>
<comment type="catalytic activity">
    <reaction evidence="6 7">
        <text>L-arginyl-[protein] + 2 S-adenosyl-L-methionine = N(omega),N(omega)'-dimethyl-L-arginyl-[protein] + 2 S-adenosyl-L-homocysteine + 2 H(+)</text>
        <dbReference type="Rhea" id="RHEA:48108"/>
        <dbReference type="Rhea" id="RHEA-COMP:10532"/>
        <dbReference type="Rhea" id="RHEA-COMP:11992"/>
        <dbReference type="ChEBI" id="CHEBI:15378"/>
        <dbReference type="ChEBI" id="CHEBI:29965"/>
        <dbReference type="ChEBI" id="CHEBI:57856"/>
        <dbReference type="ChEBI" id="CHEBI:59789"/>
        <dbReference type="ChEBI" id="CHEBI:88221"/>
        <dbReference type="EC" id="2.1.1.320"/>
    </reaction>
</comment>
<evidence type="ECO:0000256" key="7">
    <source>
        <dbReference type="RuleBase" id="RU364114"/>
    </source>
</evidence>
<keyword evidence="4 7" id="KW-0808">Transferase</keyword>
<evidence type="ECO:0000256" key="6">
    <source>
        <dbReference type="ARBA" id="ARBA00048612"/>
    </source>
</evidence>
<dbReference type="Proteomes" id="UP000054477">
    <property type="component" value="Unassembled WGS sequence"/>
</dbReference>
<keyword evidence="3 7" id="KW-0489">Methyltransferase</keyword>
<dbReference type="Gene3D" id="3.40.50.12710">
    <property type="match status" value="1"/>
</dbReference>
<comment type="similarity">
    <text evidence="2 7">Belongs to the NDUFAF7 family.</text>
</comment>
<dbReference type="GO" id="GO:0032259">
    <property type="term" value="P:methylation"/>
    <property type="evidence" value="ECO:0007669"/>
    <property type="project" value="UniProtKB-KW"/>
</dbReference>
<evidence type="ECO:0000256" key="4">
    <source>
        <dbReference type="ARBA" id="ARBA00022679"/>
    </source>
</evidence>
<dbReference type="PANTHER" id="PTHR12049:SF5">
    <property type="entry name" value="PROTEIN ARGININE METHYLTRANSFERASE NDUFAF7 HOMOLOG, MITOCHONDRIAL"/>
    <property type="match status" value="1"/>
</dbReference>
<dbReference type="InterPro" id="IPR003788">
    <property type="entry name" value="NDUFAF7"/>
</dbReference>
<comment type="function">
    <text evidence="7">Arginine methyltransferase involved in the assembly or stability of mitochondrial NADH:ubiquinone oxidoreductase complex (complex I).</text>
</comment>
<evidence type="ECO:0000256" key="1">
    <source>
        <dbReference type="ARBA" id="ARBA00004173"/>
    </source>
</evidence>
<sequence>MISAGRLATRPLLNARLPTFVTAAAYSSASTSNPKPPRKAGAPQDKWNYNVNPFDGTLSEDHYNLKPVDANALESASSPPVGVRMLVRDFIEDSLYNPHYGYFPKQATIFDTRKTSFDFSSFRDSVEFQEEVARKYAAYGADKHDGPGRQLWHTPTELFKPWYGRAAAQCLVSEYLLKYFPYEDFIIYEIGAGNGTLAMDLLNFLQERYPDVYERTRYNIIEISGSLVKLQRKKLQNLHPCVKVNHKSIFQWKTREPAPCFFIAMEVIDNFAHDVVRYDLRTLRPYQGVVTISKEGEFDMLYEPVSDPLISTFLKTRSHLKHTPPINRFLRASPALRSLYTNLPFAPNLSAVEYVPTRLLNLLQTLRNHFPRHRLLLSDFSDLPDTIPGINAPVVQTRFRNVTVPCSTLLVKQGYFDIFFPTNFERLADMYEYTLSQPPPGSKSSAEVTLPTRSTPLMSNTSSLLIGADFFSSHYPSDRRSPLDGVASASGLPVGERKSSVFAHSEFLETYADLGKTQVRSGENPMLDFYKNVKVLF</sequence>
<dbReference type="EMBL" id="KN838540">
    <property type="protein sequence ID" value="KIK08923.1"/>
    <property type="molecule type" value="Genomic_DNA"/>
</dbReference>
<name>A0A0C9YLL2_9AGAR</name>
<proteinExistence type="inferred from homology"/>